<proteinExistence type="predicted"/>
<feature type="coiled-coil region" evidence="1">
    <location>
        <begin position="49"/>
        <end position="76"/>
    </location>
</feature>
<feature type="region of interest" description="Disordered" evidence="2">
    <location>
        <begin position="13"/>
        <end position="47"/>
    </location>
</feature>
<reference evidence="3" key="1">
    <citation type="submission" date="2020-07" db="EMBL/GenBank/DDBJ databases">
        <authorList>
            <person name="Lin J."/>
        </authorList>
    </citation>
    <scope>NUCLEOTIDE SEQUENCE</scope>
</reference>
<name>A0A6V7PF87_ANACO</name>
<sequence length="166" mass="19056">MWFLSRDRRISQHGLTSTPNTDLPLDPFNVEENEEEPAFSPPDPKDLLIDSMRKKLEEKDKDISNLHRKLDEVLEMFSNMQTHMGVQLCNPEVQATPPTLNLSTPSTEENRTNQIFYADIDSRLDKFDGALNEEEMESVLCCYHQTPEGSDNKVRKIFNDAIKSGL</sequence>
<organism evidence="3">
    <name type="scientific">Ananas comosus var. bracteatus</name>
    <name type="common">red pineapple</name>
    <dbReference type="NCBI Taxonomy" id="296719"/>
    <lineage>
        <taxon>Eukaryota</taxon>
        <taxon>Viridiplantae</taxon>
        <taxon>Streptophyta</taxon>
        <taxon>Embryophyta</taxon>
        <taxon>Tracheophyta</taxon>
        <taxon>Spermatophyta</taxon>
        <taxon>Magnoliopsida</taxon>
        <taxon>Liliopsida</taxon>
        <taxon>Poales</taxon>
        <taxon>Bromeliaceae</taxon>
        <taxon>Bromelioideae</taxon>
        <taxon>Ananas</taxon>
    </lineage>
</organism>
<protein>
    <submittedName>
        <fullName evidence="3">Uncharacterized protein</fullName>
    </submittedName>
</protein>
<accession>A0A6V7PF87</accession>
<dbReference type="EMBL" id="LR862147">
    <property type="protein sequence ID" value="CAD1829403.1"/>
    <property type="molecule type" value="Genomic_DNA"/>
</dbReference>
<gene>
    <name evidence="3" type="ORF">CB5_LOCUS12614</name>
</gene>
<evidence type="ECO:0000256" key="1">
    <source>
        <dbReference type="SAM" id="Coils"/>
    </source>
</evidence>
<evidence type="ECO:0000256" key="2">
    <source>
        <dbReference type="SAM" id="MobiDB-lite"/>
    </source>
</evidence>
<dbReference type="AlphaFoldDB" id="A0A6V7PF87"/>
<evidence type="ECO:0000313" key="3">
    <source>
        <dbReference type="EMBL" id="CAD1829403.1"/>
    </source>
</evidence>
<keyword evidence="1" id="KW-0175">Coiled coil</keyword>